<dbReference type="OrthoDB" id="2142040at2759"/>
<gene>
    <name evidence="1" type="ORF">PGLA1383_LOCUS53265</name>
</gene>
<sequence length="268" mass="30097">TECGTFICTRLHSWTGHGGGERSSQLCGVHGASWISHLGTRCEFLLLNPPCPSQPVEGRDFVVIDSSLGDSEVKDQMFALREILDQNGPRGVTPLSDRLQSLRRWAPHLDQWRLMAFLVIRFATDDDRKTEFYNKVDAELELPLDILDDLQGEAKEVKEAGNGWLTYTPLLHRIRESGTGIKLFDLLDERPFTVVEIATFMGFLFQKRGDPPFPWQKEQLCHAVVEALLNSPVVFDGLTGRMGPPVKLKELKRALKMNSLGSCACTLM</sequence>
<comment type="caution">
    <text evidence="1">The sequence shown here is derived from an EMBL/GenBank/DDBJ whole genome shotgun (WGS) entry which is preliminary data.</text>
</comment>
<evidence type="ECO:0000313" key="1">
    <source>
        <dbReference type="EMBL" id="CAE8637967.1"/>
    </source>
</evidence>
<accession>A0A813HIT3</accession>
<name>A0A813HIT3_POLGL</name>
<feature type="non-terminal residue" evidence="1">
    <location>
        <position position="268"/>
    </location>
</feature>
<dbReference type="EMBL" id="CAJNNV010031819">
    <property type="protein sequence ID" value="CAE8637967.1"/>
    <property type="molecule type" value="Genomic_DNA"/>
</dbReference>
<dbReference type="AlphaFoldDB" id="A0A813HIT3"/>
<keyword evidence="2" id="KW-1185">Reference proteome</keyword>
<reference evidence="1" key="1">
    <citation type="submission" date="2021-02" db="EMBL/GenBank/DDBJ databases">
        <authorList>
            <person name="Dougan E. K."/>
            <person name="Rhodes N."/>
            <person name="Thang M."/>
            <person name="Chan C."/>
        </authorList>
    </citation>
    <scope>NUCLEOTIDE SEQUENCE</scope>
</reference>
<organism evidence="1 2">
    <name type="scientific">Polarella glacialis</name>
    <name type="common">Dinoflagellate</name>
    <dbReference type="NCBI Taxonomy" id="89957"/>
    <lineage>
        <taxon>Eukaryota</taxon>
        <taxon>Sar</taxon>
        <taxon>Alveolata</taxon>
        <taxon>Dinophyceae</taxon>
        <taxon>Suessiales</taxon>
        <taxon>Suessiaceae</taxon>
        <taxon>Polarella</taxon>
    </lineage>
</organism>
<evidence type="ECO:0000313" key="2">
    <source>
        <dbReference type="Proteomes" id="UP000654075"/>
    </source>
</evidence>
<dbReference type="Proteomes" id="UP000654075">
    <property type="component" value="Unassembled WGS sequence"/>
</dbReference>
<proteinExistence type="predicted"/>
<protein>
    <submittedName>
        <fullName evidence="1">Uncharacterized protein</fullName>
    </submittedName>
</protein>